<feature type="region of interest" description="Disordered" evidence="7">
    <location>
        <begin position="82"/>
        <end position="105"/>
    </location>
</feature>
<gene>
    <name evidence="8" type="ORF">B7463_g8760</name>
</gene>
<keyword evidence="4" id="KW-0496">Mitochondrion</keyword>
<dbReference type="OrthoDB" id="6220758at2759"/>
<accession>A0A3E2H3K1</accession>
<feature type="compositionally biased region" description="Basic and acidic residues" evidence="7">
    <location>
        <begin position="235"/>
        <end position="263"/>
    </location>
</feature>
<evidence type="ECO:0000256" key="1">
    <source>
        <dbReference type="ARBA" id="ARBA00004173"/>
    </source>
</evidence>
<dbReference type="Pfam" id="PF10501">
    <property type="entry name" value="Ribosomal_L50"/>
    <property type="match status" value="1"/>
</dbReference>
<dbReference type="GO" id="GO:1990904">
    <property type="term" value="C:ribonucleoprotein complex"/>
    <property type="evidence" value="ECO:0007669"/>
    <property type="project" value="UniProtKB-KW"/>
</dbReference>
<dbReference type="GO" id="GO:0005739">
    <property type="term" value="C:mitochondrion"/>
    <property type="evidence" value="ECO:0007669"/>
    <property type="project" value="UniProtKB-SubCell"/>
</dbReference>
<proteinExistence type="inferred from homology"/>
<feature type="non-terminal residue" evidence="8">
    <location>
        <position position="1"/>
    </location>
</feature>
<dbReference type="GO" id="GO:0005840">
    <property type="term" value="C:ribosome"/>
    <property type="evidence" value="ECO:0007669"/>
    <property type="project" value="UniProtKB-KW"/>
</dbReference>
<dbReference type="Proteomes" id="UP000258309">
    <property type="component" value="Unassembled WGS sequence"/>
</dbReference>
<evidence type="ECO:0000313" key="8">
    <source>
        <dbReference type="EMBL" id="RFU27593.1"/>
    </source>
</evidence>
<evidence type="ECO:0000256" key="3">
    <source>
        <dbReference type="ARBA" id="ARBA00022980"/>
    </source>
</evidence>
<evidence type="ECO:0000313" key="9">
    <source>
        <dbReference type="Proteomes" id="UP000258309"/>
    </source>
</evidence>
<dbReference type="AlphaFoldDB" id="A0A3E2H3K1"/>
<keyword evidence="5" id="KW-0687">Ribonucleoprotein</keyword>
<reference evidence="8 9" key="1">
    <citation type="submission" date="2018-05" db="EMBL/GenBank/DDBJ databases">
        <title>Draft genome sequence of Scytalidium lignicola DSM 105466, a ubiquitous saprotrophic fungus.</title>
        <authorList>
            <person name="Buettner E."/>
            <person name="Gebauer A.M."/>
            <person name="Hofrichter M."/>
            <person name="Liers C."/>
            <person name="Kellner H."/>
        </authorList>
    </citation>
    <scope>NUCLEOTIDE SEQUENCE [LARGE SCALE GENOMIC DNA]</scope>
    <source>
        <strain evidence="8 9">DSM 105466</strain>
    </source>
</reference>
<dbReference type="InterPro" id="IPR018305">
    <property type="entry name" value="Ribosomal_m50"/>
</dbReference>
<comment type="similarity">
    <text evidence="2">Belongs to the mitochondrion-specific ribosomal protein mL50 family.</text>
</comment>
<feature type="region of interest" description="Disordered" evidence="7">
    <location>
        <begin position="218"/>
        <end position="287"/>
    </location>
</feature>
<keyword evidence="3" id="KW-0689">Ribosomal protein</keyword>
<dbReference type="STRING" id="5539.A0A3E2H3K1"/>
<evidence type="ECO:0000256" key="7">
    <source>
        <dbReference type="SAM" id="MobiDB-lite"/>
    </source>
</evidence>
<evidence type="ECO:0000256" key="2">
    <source>
        <dbReference type="ARBA" id="ARBA00008860"/>
    </source>
</evidence>
<organism evidence="8 9">
    <name type="scientific">Scytalidium lignicola</name>
    <name type="common">Hyphomycete</name>
    <dbReference type="NCBI Taxonomy" id="5539"/>
    <lineage>
        <taxon>Eukaryota</taxon>
        <taxon>Fungi</taxon>
        <taxon>Dikarya</taxon>
        <taxon>Ascomycota</taxon>
        <taxon>Pezizomycotina</taxon>
        <taxon>Leotiomycetes</taxon>
        <taxon>Leotiomycetes incertae sedis</taxon>
        <taxon>Scytalidium</taxon>
    </lineage>
</organism>
<keyword evidence="9" id="KW-1185">Reference proteome</keyword>
<evidence type="ECO:0000256" key="5">
    <source>
        <dbReference type="ARBA" id="ARBA00023274"/>
    </source>
</evidence>
<name>A0A3E2H3K1_SCYLI</name>
<comment type="subcellular location">
    <subcellularLocation>
        <location evidence="1">Mitochondrion</location>
    </subcellularLocation>
</comment>
<comment type="caution">
    <text evidence="8">The sequence shown here is derived from an EMBL/GenBank/DDBJ whole genome shotgun (WGS) entry which is preliminary data.</text>
</comment>
<dbReference type="OMA" id="DPYTGPS"/>
<sequence length="410" mass="45962">MRRISRLERSIDLLRTRPSLNSASPSFCVACRVQATPFSTYPSHSAEKVPFTEKVRRRIWGTDKPPGQTDPYGEPGFVEKLKQRSSGQEAEERQAARTIPTDLSGYEPATNWEGLERVGGYGHWWKENWDPEHPYIGFSPAEVVKDSSEATAALHRAVVEAFSLQQAGRSLSEISKLQTEFDPTHDVQIAASATGATIQFPVDTPAEQVLLFSEERDFDETIEKTNPTPSEEDVAADRSISDPLHPEITEPKIDDSTRKRNPTESEEDVVADRENITPTGETPGSVKSARYTTYDELVAAWDPAWLQISLENPELKFAVFKRTVQLTGIRIPDHAIQSSKTVKDFLSHLVTPPKPRVLAEVLSQKEELLTLPNVNVYSRRITSIDQERALGRWKVIEKELEARGLPVTGH</sequence>
<evidence type="ECO:0000256" key="6">
    <source>
        <dbReference type="ARBA" id="ARBA00035183"/>
    </source>
</evidence>
<evidence type="ECO:0000256" key="4">
    <source>
        <dbReference type="ARBA" id="ARBA00023128"/>
    </source>
</evidence>
<protein>
    <recommendedName>
        <fullName evidence="6">Large ribosomal subunit protein mL50</fullName>
    </recommendedName>
</protein>
<feature type="non-terminal residue" evidence="8">
    <location>
        <position position="410"/>
    </location>
</feature>
<dbReference type="EMBL" id="NCSJ02000199">
    <property type="protein sequence ID" value="RFU27593.1"/>
    <property type="molecule type" value="Genomic_DNA"/>
</dbReference>